<sequence>MRHLAIGDKVFAVSSDTPLTSFERRSSGSWNEVGLIGSARSEKVGRPLDFINISCKWLRDSAFDNVDDLRKMIDVPQQVSDGQGRNLGRWTIKSISEKRSAFINNGKAMVTNLDLGLQEYRGES</sequence>
<dbReference type="Proteomes" id="UP001607151">
    <property type="component" value="Unassembled WGS sequence"/>
</dbReference>
<evidence type="ECO:0000313" key="1">
    <source>
        <dbReference type="EMBL" id="MFH0267240.1"/>
    </source>
</evidence>
<proteinExistence type="predicted"/>
<evidence type="ECO:0000313" key="2">
    <source>
        <dbReference type="Proteomes" id="UP001607151"/>
    </source>
</evidence>
<gene>
    <name evidence="1" type="ORF">ACGRQ9_17480</name>
</gene>
<protein>
    <submittedName>
        <fullName evidence="1">Phage tail protein</fullName>
    </submittedName>
</protein>
<dbReference type="InterPro" id="IPR009734">
    <property type="entry name" value="Myoviridae_GpU"/>
</dbReference>
<dbReference type="EMBL" id="JBIHSN010000003">
    <property type="protein sequence ID" value="MFH0267240.1"/>
    <property type="molecule type" value="Genomic_DNA"/>
</dbReference>
<reference evidence="1 2" key="1">
    <citation type="submission" date="2024-10" db="EMBL/GenBank/DDBJ databases">
        <authorList>
            <person name="Yibar A."/>
            <person name="Saticioglu I.B."/>
            <person name="Duman M."/>
            <person name="Ajmi N."/>
            <person name="Gurler F."/>
            <person name="Ay H."/>
            <person name="Onuk E."/>
            <person name="Guler S."/>
            <person name="Romalde J.L."/>
        </authorList>
    </citation>
    <scope>NUCLEOTIDE SEQUENCE [LARGE SCALE GENOMIC DNA]</scope>
    <source>
        <strain evidence="1 2">14-MA-B</strain>
    </source>
</reference>
<dbReference type="RefSeq" id="WP_394608754.1">
    <property type="nucleotide sequence ID" value="NZ_JBIHSN010000003.1"/>
</dbReference>
<name>A0ABW7J1T7_9VIBR</name>
<organism evidence="1 2">
    <name type="scientific">Vibrio rumoiensis</name>
    <dbReference type="NCBI Taxonomy" id="76258"/>
    <lineage>
        <taxon>Bacteria</taxon>
        <taxon>Pseudomonadati</taxon>
        <taxon>Pseudomonadota</taxon>
        <taxon>Gammaproteobacteria</taxon>
        <taxon>Vibrionales</taxon>
        <taxon>Vibrionaceae</taxon>
        <taxon>Vibrio</taxon>
    </lineage>
</organism>
<dbReference type="Pfam" id="PF06995">
    <property type="entry name" value="Phage_P2_GpU"/>
    <property type="match status" value="1"/>
</dbReference>
<keyword evidence="2" id="KW-1185">Reference proteome</keyword>
<comment type="caution">
    <text evidence="1">The sequence shown here is derived from an EMBL/GenBank/DDBJ whole genome shotgun (WGS) entry which is preliminary data.</text>
</comment>
<accession>A0ABW7J1T7</accession>